<protein>
    <submittedName>
        <fullName evidence="1">Secretory immunoglobulin A-binding protein EsiB</fullName>
    </submittedName>
</protein>
<dbReference type="InterPro" id="IPR050767">
    <property type="entry name" value="Sel1_AlgK"/>
</dbReference>
<dbReference type="PANTHER" id="PTHR11102:SF160">
    <property type="entry name" value="ERAD-ASSOCIATED E3 UBIQUITIN-PROTEIN LIGASE COMPONENT HRD3"/>
    <property type="match status" value="1"/>
</dbReference>
<gene>
    <name evidence="1" type="primary">esiB_6</name>
    <name evidence="1" type="ORF">SDC9_26730</name>
</gene>
<dbReference type="SMART" id="SM00671">
    <property type="entry name" value="SEL1"/>
    <property type="match status" value="3"/>
</dbReference>
<dbReference type="InterPro" id="IPR006597">
    <property type="entry name" value="Sel1-like"/>
</dbReference>
<evidence type="ECO:0000313" key="1">
    <source>
        <dbReference type="EMBL" id="MPL80828.1"/>
    </source>
</evidence>
<proteinExistence type="predicted"/>
<dbReference type="PROSITE" id="PS51257">
    <property type="entry name" value="PROKAR_LIPOPROTEIN"/>
    <property type="match status" value="1"/>
</dbReference>
<organism evidence="1">
    <name type="scientific">bioreactor metagenome</name>
    <dbReference type="NCBI Taxonomy" id="1076179"/>
    <lineage>
        <taxon>unclassified sequences</taxon>
        <taxon>metagenomes</taxon>
        <taxon>ecological metagenomes</taxon>
    </lineage>
</organism>
<dbReference type="EMBL" id="VSSQ01000142">
    <property type="protein sequence ID" value="MPL80828.1"/>
    <property type="molecule type" value="Genomic_DNA"/>
</dbReference>
<dbReference type="SUPFAM" id="SSF81901">
    <property type="entry name" value="HCP-like"/>
    <property type="match status" value="1"/>
</dbReference>
<comment type="caution">
    <text evidence="1">The sequence shown here is derived from an EMBL/GenBank/DDBJ whole genome shotgun (WGS) entry which is preliminary data.</text>
</comment>
<dbReference type="PANTHER" id="PTHR11102">
    <property type="entry name" value="SEL-1-LIKE PROTEIN"/>
    <property type="match status" value="1"/>
</dbReference>
<sequence>MKNLILCVFLIFTLTSCATKNQKEILKLQSTENIEDKDIQYKIGSLYFADSRYKEAFDWIIKAGNQGNSEAQKELCIQYRIGWFVKSDNQKAFEWCEKSANLGNSSGQFLLGTFYQRGNSAVKQDYKKAKEWFDKACDGGNQDGCDNYKILNEQGF</sequence>
<dbReference type="AlphaFoldDB" id="A0A644UP35"/>
<dbReference type="InterPro" id="IPR011990">
    <property type="entry name" value="TPR-like_helical_dom_sf"/>
</dbReference>
<reference evidence="1" key="1">
    <citation type="submission" date="2019-08" db="EMBL/GenBank/DDBJ databases">
        <authorList>
            <person name="Kucharzyk K."/>
            <person name="Murdoch R.W."/>
            <person name="Higgins S."/>
            <person name="Loffler F."/>
        </authorList>
    </citation>
    <scope>NUCLEOTIDE SEQUENCE</scope>
</reference>
<dbReference type="Gene3D" id="1.25.40.10">
    <property type="entry name" value="Tetratricopeptide repeat domain"/>
    <property type="match status" value="1"/>
</dbReference>
<dbReference type="Pfam" id="PF08238">
    <property type="entry name" value="Sel1"/>
    <property type="match status" value="3"/>
</dbReference>
<name>A0A644UP35_9ZZZZ</name>
<accession>A0A644UP35</accession>